<accession>A0A336KDW7</accession>
<gene>
    <name evidence="2" type="primary">CSON006511</name>
</gene>
<name>A0A336KDW7_CULSO</name>
<feature type="region of interest" description="Disordered" evidence="1">
    <location>
        <begin position="525"/>
        <end position="588"/>
    </location>
</feature>
<feature type="compositionally biased region" description="Basic residues" evidence="1">
    <location>
        <begin position="387"/>
        <end position="397"/>
    </location>
</feature>
<dbReference type="EMBL" id="UFQS01000244">
    <property type="protein sequence ID" value="SSX01928.1"/>
    <property type="molecule type" value="Genomic_DNA"/>
</dbReference>
<feature type="region of interest" description="Disordered" evidence="1">
    <location>
        <begin position="109"/>
        <end position="143"/>
    </location>
</feature>
<feature type="compositionally biased region" description="Basic and acidic residues" evidence="1">
    <location>
        <begin position="531"/>
        <end position="546"/>
    </location>
</feature>
<feature type="region of interest" description="Disordered" evidence="1">
    <location>
        <begin position="332"/>
        <end position="358"/>
    </location>
</feature>
<sequence length="603" mass="68527">MSDFAMHYRTKIEKNNEMPVIEKANNFCVKSDEEKNHMKCSKIKHGDGPIKIHNNNNKNYVTIGYDCLLVDDEGAGDEEEVFKNSLKVEKKNKKLKIKRNKNQTAHELNYQHQNNHHQETSNKNKSVGSADSENEPAGVGTTKRIYKESTSIDSGIECEHNPNNTSVSPNSRNFFETIDNTFGEFLLNSDDNFLDSALDYVLPKFSCNRFENTLAFTLHAKNVALNTIQYENLAEIGAARIKFYSMASQQHFAFFVKITPPISSSCVYTQHFNENNNTAMVTDVSAESWDNNVVFQIELDPVIARDVEEYYYGATKYDLEPKQLNAKVLQGVADPSPSQNSSTYGQEDEGLSIEVENSSESEISIAIKGKENELQAGESVGASGAQSKRRNKKKKNRSLSESCCDELKVISESETLITHNAKNELQKTEIKDVPRKTRSISESTYNSEMSDHHNIIKYKSILKHSSFDSSADDLFYSTSLDIIHGHHHGGGSTDPEMSESCKKSVRFSEHIQRQLYRSTSSILAQKKKNQRKNEAKRRLLERKNSECESTEEIDEIPEIEDHLEEEEEESEKSKTVIEMTKNKKNKKRSLNESAKNMIFDLEI</sequence>
<proteinExistence type="predicted"/>
<dbReference type="VEuPathDB" id="VectorBase:CSON006511"/>
<organism evidence="2">
    <name type="scientific">Culicoides sonorensis</name>
    <name type="common">Biting midge</name>
    <dbReference type="NCBI Taxonomy" id="179676"/>
    <lineage>
        <taxon>Eukaryota</taxon>
        <taxon>Metazoa</taxon>
        <taxon>Ecdysozoa</taxon>
        <taxon>Arthropoda</taxon>
        <taxon>Hexapoda</taxon>
        <taxon>Insecta</taxon>
        <taxon>Pterygota</taxon>
        <taxon>Neoptera</taxon>
        <taxon>Endopterygota</taxon>
        <taxon>Diptera</taxon>
        <taxon>Nematocera</taxon>
        <taxon>Chironomoidea</taxon>
        <taxon>Ceratopogonidae</taxon>
        <taxon>Ceratopogoninae</taxon>
        <taxon>Culicoides</taxon>
        <taxon>Monoculicoides</taxon>
    </lineage>
</organism>
<dbReference type="AlphaFoldDB" id="A0A336KDW7"/>
<dbReference type="EMBL" id="UFQT01000244">
    <property type="protein sequence ID" value="SSX22305.1"/>
    <property type="molecule type" value="Genomic_DNA"/>
</dbReference>
<evidence type="ECO:0000313" key="3">
    <source>
        <dbReference type="EMBL" id="SSX22305.1"/>
    </source>
</evidence>
<protein>
    <submittedName>
        <fullName evidence="2">CSON006511 protein</fullName>
    </submittedName>
</protein>
<evidence type="ECO:0000313" key="2">
    <source>
        <dbReference type="EMBL" id="SSX01928.1"/>
    </source>
</evidence>
<reference evidence="2" key="1">
    <citation type="submission" date="2018-04" db="EMBL/GenBank/DDBJ databases">
        <authorList>
            <person name="Go L.Y."/>
            <person name="Mitchell J.A."/>
        </authorList>
    </citation>
    <scope>NUCLEOTIDE SEQUENCE</scope>
    <source>
        <tissue evidence="2">Whole organism</tissue>
    </source>
</reference>
<reference evidence="3" key="2">
    <citation type="submission" date="2018-07" db="EMBL/GenBank/DDBJ databases">
        <authorList>
            <person name="Quirk P.G."/>
            <person name="Krulwich T.A."/>
        </authorList>
    </citation>
    <scope>NUCLEOTIDE SEQUENCE</scope>
</reference>
<feature type="region of interest" description="Disordered" evidence="1">
    <location>
        <begin position="377"/>
        <end position="397"/>
    </location>
</feature>
<feature type="compositionally biased region" description="Polar residues" evidence="1">
    <location>
        <begin position="336"/>
        <end position="345"/>
    </location>
</feature>
<feature type="compositionally biased region" description="Acidic residues" evidence="1">
    <location>
        <begin position="548"/>
        <end position="570"/>
    </location>
</feature>
<evidence type="ECO:0000256" key="1">
    <source>
        <dbReference type="SAM" id="MobiDB-lite"/>
    </source>
</evidence>